<sequence>MKFNTLSVLATCMFVINASSLVTGQDCTANFKVCAPPDATSNSLGPIGSSWANLYMDIVKVVNDYDLDDDPPTTTTVDPNGPARREQAFCCSTGTRCLEVPEYKIPMCWDKYTTNVYFPDGTFGNVNNASFNTSAGDTIDMVYGDYTLKDGTKGNIYDDNAMSSMKPDTSTLSLPSPWTSSGVGSAIPATGLGTTASLSIGTTILPATTEAPSTGGSITLIATMTGCGNCPPYNSTIPGPTQPGTTRLASTSVFTTGIITPTMVGSMAFRVKIDILKPIATLLLGFVVFRL</sequence>
<evidence type="ECO:0000256" key="1">
    <source>
        <dbReference type="SAM" id="SignalP"/>
    </source>
</evidence>
<dbReference type="RefSeq" id="XP_064726728.1">
    <property type="nucleotide sequence ID" value="XM_064877226.1"/>
</dbReference>
<evidence type="ECO:0000313" key="3">
    <source>
        <dbReference type="Proteomes" id="UP001334248"/>
    </source>
</evidence>
<gene>
    <name evidence="2" type="ORF">PMZ80_008829</name>
</gene>
<dbReference type="GeneID" id="90002278"/>
<evidence type="ECO:0000313" key="2">
    <source>
        <dbReference type="EMBL" id="KAK5938638.1"/>
    </source>
</evidence>
<feature type="chain" id="PRO_5047481943" evidence="1">
    <location>
        <begin position="25"/>
        <end position="291"/>
    </location>
</feature>
<organism evidence="2 3">
    <name type="scientific">Knufia obscura</name>
    <dbReference type="NCBI Taxonomy" id="1635080"/>
    <lineage>
        <taxon>Eukaryota</taxon>
        <taxon>Fungi</taxon>
        <taxon>Dikarya</taxon>
        <taxon>Ascomycota</taxon>
        <taxon>Pezizomycotina</taxon>
        <taxon>Eurotiomycetes</taxon>
        <taxon>Chaetothyriomycetidae</taxon>
        <taxon>Chaetothyriales</taxon>
        <taxon>Trichomeriaceae</taxon>
        <taxon>Knufia</taxon>
    </lineage>
</organism>
<accession>A0ABR0RDD2</accession>
<dbReference type="Proteomes" id="UP001334248">
    <property type="component" value="Unassembled WGS sequence"/>
</dbReference>
<proteinExistence type="predicted"/>
<protein>
    <submittedName>
        <fullName evidence="2">Uncharacterized protein</fullName>
    </submittedName>
</protein>
<reference evidence="2 3" key="1">
    <citation type="journal article" date="2023" name="Res Sq">
        <title>Genomic and morphological characterization of Knufia obscura isolated from the Mars 2020 spacecraft assembly facility.</title>
        <authorList>
            <person name="Chander A.M."/>
            <person name="Teixeira M.M."/>
            <person name="Singh N.K."/>
            <person name="Williams M.P."/>
            <person name="Parker C.W."/>
            <person name="Leo P."/>
            <person name="Stajich J.E."/>
            <person name="Torok T."/>
            <person name="Tighe S."/>
            <person name="Mason C.E."/>
            <person name="Venkateswaran K."/>
        </authorList>
    </citation>
    <scope>NUCLEOTIDE SEQUENCE [LARGE SCALE GENOMIC DNA]</scope>
    <source>
        <strain evidence="2 3">CCFEE 5817</strain>
    </source>
</reference>
<feature type="signal peptide" evidence="1">
    <location>
        <begin position="1"/>
        <end position="24"/>
    </location>
</feature>
<dbReference type="EMBL" id="JAVHJV010000012">
    <property type="protein sequence ID" value="KAK5938638.1"/>
    <property type="molecule type" value="Genomic_DNA"/>
</dbReference>
<comment type="caution">
    <text evidence="2">The sequence shown here is derived from an EMBL/GenBank/DDBJ whole genome shotgun (WGS) entry which is preliminary data.</text>
</comment>
<keyword evidence="3" id="KW-1185">Reference proteome</keyword>
<keyword evidence="1" id="KW-0732">Signal</keyword>
<name>A0ABR0RDD2_9EURO</name>